<evidence type="ECO:0000256" key="2">
    <source>
        <dbReference type="ARBA" id="ARBA00023136"/>
    </source>
</evidence>
<evidence type="ECO:0000256" key="3">
    <source>
        <dbReference type="ARBA" id="ARBA00023237"/>
    </source>
</evidence>
<dbReference type="RefSeq" id="WP_272140604.1">
    <property type="nucleotide sequence ID" value="NZ_JAQLOI010000003.1"/>
</dbReference>
<dbReference type="PROSITE" id="PS51123">
    <property type="entry name" value="OMPA_2"/>
    <property type="match status" value="1"/>
</dbReference>
<dbReference type="PROSITE" id="PS51257">
    <property type="entry name" value="PROKAR_LIPOPROTEIN"/>
    <property type="match status" value="1"/>
</dbReference>
<dbReference type="PRINTS" id="PR01021">
    <property type="entry name" value="OMPADOMAIN"/>
</dbReference>
<keyword evidence="2 4" id="KW-0472">Membrane</keyword>
<evidence type="ECO:0000313" key="8">
    <source>
        <dbReference type="Proteomes" id="UP001210678"/>
    </source>
</evidence>
<dbReference type="Proteomes" id="UP001210678">
    <property type="component" value="Unassembled WGS sequence"/>
</dbReference>
<evidence type="ECO:0000259" key="6">
    <source>
        <dbReference type="PROSITE" id="PS51123"/>
    </source>
</evidence>
<dbReference type="InterPro" id="IPR006664">
    <property type="entry name" value="OMP_bac"/>
</dbReference>
<dbReference type="PANTHER" id="PTHR30329">
    <property type="entry name" value="STATOR ELEMENT OF FLAGELLAR MOTOR COMPLEX"/>
    <property type="match status" value="1"/>
</dbReference>
<dbReference type="PANTHER" id="PTHR30329:SF21">
    <property type="entry name" value="LIPOPROTEIN YIAD-RELATED"/>
    <property type="match status" value="1"/>
</dbReference>
<organism evidence="7 8">
    <name type="scientific">Vibrio algarum</name>
    <dbReference type="NCBI Taxonomy" id="3020714"/>
    <lineage>
        <taxon>Bacteria</taxon>
        <taxon>Pseudomonadati</taxon>
        <taxon>Pseudomonadota</taxon>
        <taxon>Gammaproteobacteria</taxon>
        <taxon>Vibrionales</taxon>
        <taxon>Vibrionaceae</taxon>
        <taxon>Vibrio</taxon>
    </lineage>
</organism>
<dbReference type="EMBL" id="JAQLOI010000003">
    <property type="protein sequence ID" value="MDB1126195.1"/>
    <property type="molecule type" value="Genomic_DNA"/>
</dbReference>
<dbReference type="CDD" id="cd07185">
    <property type="entry name" value="OmpA_C-like"/>
    <property type="match status" value="1"/>
</dbReference>
<dbReference type="Gene3D" id="3.30.1330.60">
    <property type="entry name" value="OmpA-like domain"/>
    <property type="match status" value="1"/>
</dbReference>
<protein>
    <submittedName>
        <fullName evidence="7">OmpA family protein</fullName>
    </submittedName>
</protein>
<accession>A0ABT4YXU4</accession>
<proteinExistence type="predicted"/>
<sequence length="201" mass="22007">MRLIVSVFIVALVGCGAMEEYSTLDVAPLSDDQLRHPEWAENSTSTANQNAVEGPYGQRRSDNMDSLVNFLSQQGIAYEVLSGGHTMIKLRQKINFNTGSASVSPASQDWLSKLGLFLSGYSNVDIVIDGHTDNTGNLSNNELLSQKRASEVKLQLLNNSIHPNNVFTRGYGEYMPECTNGTNSGKACNRRAELTLILADY</sequence>
<evidence type="ECO:0000256" key="4">
    <source>
        <dbReference type="PROSITE-ProRule" id="PRU00473"/>
    </source>
</evidence>
<feature type="region of interest" description="Disordered" evidence="5">
    <location>
        <begin position="39"/>
        <end position="58"/>
    </location>
</feature>
<dbReference type="InterPro" id="IPR050330">
    <property type="entry name" value="Bact_OuterMem_StrucFunc"/>
</dbReference>
<keyword evidence="8" id="KW-1185">Reference proteome</keyword>
<dbReference type="SUPFAM" id="SSF103088">
    <property type="entry name" value="OmpA-like"/>
    <property type="match status" value="1"/>
</dbReference>
<reference evidence="7 8" key="1">
    <citation type="submission" date="2023-01" db="EMBL/GenBank/DDBJ databases">
        <title>Vibrio sp. KJ40-1 sp.nov, isolated from marine algae.</title>
        <authorList>
            <person name="Butt M."/>
            <person name="Kim J.M.J."/>
            <person name="Jeon C.O.C."/>
        </authorList>
    </citation>
    <scope>NUCLEOTIDE SEQUENCE [LARGE SCALE GENOMIC DNA]</scope>
    <source>
        <strain evidence="7 8">KJ40-1</strain>
    </source>
</reference>
<evidence type="ECO:0000256" key="1">
    <source>
        <dbReference type="ARBA" id="ARBA00004442"/>
    </source>
</evidence>
<evidence type="ECO:0000256" key="5">
    <source>
        <dbReference type="SAM" id="MobiDB-lite"/>
    </source>
</evidence>
<comment type="caution">
    <text evidence="7">The sequence shown here is derived from an EMBL/GenBank/DDBJ whole genome shotgun (WGS) entry which is preliminary data.</text>
</comment>
<dbReference type="Pfam" id="PF00691">
    <property type="entry name" value="OmpA"/>
    <property type="match status" value="1"/>
</dbReference>
<comment type="subcellular location">
    <subcellularLocation>
        <location evidence="1">Cell outer membrane</location>
    </subcellularLocation>
</comment>
<feature type="compositionally biased region" description="Polar residues" evidence="5">
    <location>
        <begin position="41"/>
        <end position="51"/>
    </location>
</feature>
<gene>
    <name evidence="7" type="ORF">PGX00_22005</name>
</gene>
<evidence type="ECO:0000313" key="7">
    <source>
        <dbReference type="EMBL" id="MDB1126195.1"/>
    </source>
</evidence>
<feature type="domain" description="OmpA-like" evidence="6">
    <location>
        <begin position="83"/>
        <end position="200"/>
    </location>
</feature>
<name>A0ABT4YXU4_9VIBR</name>
<dbReference type="InterPro" id="IPR006665">
    <property type="entry name" value="OmpA-like"/>
</dbReference>
<dbReference type="InterPro" id="IPR036737">
    <property type="entry name" value="OmpA-like_sf"/>
</dbReference>
<keyword evidence="3" id="KW-0998">Cell outer membrane</keyword>